<organism evidence="1 2">
    <name type="scientific">Streptomyces stephensoniae</name>
    <dbReference type="NCBI Taxonomy" id="3375367"/>
    <lineage>
        <taxon>Bacteria</taxon>
        <taxon>Bacillati</taxon>
        <taxon>Actinomycetota</taxon>
        <taxon>Actinomycetes</taxon>
        <taxon>Kitasatosporales</taxon>
        <taxon>Streptomycetaceae</taxon>
        <taxon>Streptomyces</taxon>
    </lineage>
</organism>
<evidence type="ECO:0000313" key="1">
    <source>
        <dbReference type="EMBL" id="MDT0494097.1"/>
    </source>
</evidence>
<sequence>MPFLKIDTSSAVVFVATPPTPKLMSKQTGEIVVGREAGARLSAVGLLPTNQGVGSLHQVTMPITGTPESLCHPLHDCPRCVNQRQSAVGSLRAVS</sequence>
<dbReference type="Proteomes" id="UP001180556">
    <property type="component" value="Unassembled WGS sequence"/>
</dbReference>
<comment type="caution">
    <text evidence="1">The sequence shown here is derived from an EMBL/GenBank/DDBJ whole genome shotgun (WGS) entry which is preliminary data.</text>
</comment>
<gene>
    <name evidence="1" type="ORF">RM717_26680</name>
</gene>
<dbReference type="RefSeq" id="WP_311604847.1">
    <property type="nucleotide sequence ID" value="NZ_JAVRFG010000043.1"/>
</dbReference>
<reference evidence="2" key="1">
    <citation type="submission" date="2023-07" db="EMBL/GenBank/DDBJ databases">
        <title>30 novel species of actinomycetes from the DSMZ collection.</title>
        <authorList>
            <person name="Nouioui I."/>
        </authorList>
    </citation>
    <scope>NUCLEOTIDE SEQUENCE [LARGE SCALE GENOMIC DNA]</scope>
    <source>
        <strain evidence="2">DSM 40932</strain>
    </source>
</reference>
<protein>
    <submittedName>
        <fullName evidence="1">Uncharacterized protein</fullName>
    </submittedName>
</protein>
<evidence type="ECO:0000313" key="2">
    <source>
        <dbReference type="Proteomes" id="UP001180556"/>
    </source>
</evidence>
<accession>A0ABU2WAH2</accession>
<dbReference type="EMBL" id="JAVRFG010000043">
    <property type="protein sequence ID" value="MDT0494097.1"/>
    <property type="molecule type" value="Genomic_DNA"/>
</dbReference>
<keyword evidence="2" id="KW-1185">Reference proteome</keyword>
<name>A0ABU2WAH2_9ACTN</name>
<proteinExistence type="predicted"/>